<evidence type="ECO:0000256" key="1">
    <source>
        <dbReference type="SAM" id="MobiDB-lite"/>
    </source>
</evidence>
<evidence type="ECO:0000313" key="2">
    <source>
        <dbReference type="EMBL" id="OAY24829.1"/>
    </source>
</evidence>
<dbReference type="AlphaFoldDB" id="A0A2C9U5Z6"/>
<name>A0A2C9U5Z6_MANES</name>
<reference evidence="2" key="1">
    <citation type="submission" date="2016-02" db="EMBL/GenBank/DDBJ databases">
        <title>WGS assembly of Manihot esculenta.</title>
        <authorList>
            <person name="Bredeson J.V."/>
            <person name="Prochnik S.E."/>
            <person name="Lyons J.B."/>
            <person name="Schmutz J."/>
            <person name="Grimwood J."/>
            <person name="Vrebalov J."/>
            <person name="Bart R.S."/>
            <person name="Amuge T."/>
            <person name="Ferguson M.E."/>
            <person name="Green R."/>
            <person name="Putnam N."/>
            <person name="Stites J."/>
            <person name="Rounsley S."/>
            <person name="Rokhsar D.S."/>
        </authorList>
    </citation>
    <scope>NUCLEOTIDE SEQUENCE [LARGE SCALE GENOMIC DNA]</scope>
    <source>
        <tissue evidence="2">Leaf</tissue>
    </source>
</reference>
<feature type="compositionally biased region" description="Gly residues" evidence="1">
    <location>
        <begin position="1"/>
        <end position="16"/>
    </location>
</feature>
<proteinExistence type="predicted"/>
<protein>
    <submittedName>
        <fullName evidence="2">Uncharacterized protein</fullName>
    </submittedName>
</protein>
<feature type="region of interest" description="Disordered" evidence="1">
    <location>
        <begin position="1"/>
        <end position="20"/>
    </location>
</feature>
<sequence>MSKEGGGTKSSGGLGGPKMMSSSGLTLSKVSVALNVAQVLVVGWEERKRNLGDLEKREGFYRFQKKGEAWCGEREREDRVDAVTVAAIVVETSGEVRLAFGACPQNSREGPER</sequence>
<organism evidence="2">
    <name type="scientific">Manihot esculenta</name>
    <name type="common">Cassava</name>
    <name type="synonym">Jatropha manihot</name>
    <dbReference type="NCBI Taxonomy" id="3983"/>
    <lineage>
        <taxon>Eukaryota</taxon>
        <taxon>Viridiplantae</taxon>
        <taxon>Streptophyta</taxon>
        <taxon>Embryophyta</taxon>
        <taxon>Tracheophyta</taxon>
        <taxon>Spermatophyta</taxon>
        <taxon>Magnoliopsida</taxon>
        <taxon>eudicotyledons</taxon>
        <taxon>Gunneridae</taxon>
        <taxon>Pentapetalae</taxon>
        <taxon>rosids</taxon>
        <taxon>fabids</taxon>
        <taxon>Malpighiales</taxon>
        <taxon>Euphorbiaceae</taxon>
        <taxon>Crotonoideae</taxon>
        <taxon>Manihoteae</taxon>
        <taxon>Manihot</taxon>
    </lineage>
</organism>
<gene>
    <name evidence="2" type="ORF">MANES_17G046900</name>
</gene>
<accession>A0A2C9U5Z6</accession>
<dbReference type="EMBL" id="CM004403">
    <property type="protein sequence ID" value="OAY24829.1"/>
    <property type="molecule type" value="Genomic_DNA"/>
</dbReference>